<keyword evidence="2" id="KW-1185">Reference proteome</keyword>
<sequence>MSAPLLLDLARSEDAARWPGAVVRQEATARRTYAARCALTDARDAVRRAATDRGLVPLPTVDQGARTELVEAGDRVAWCCRDDSEEAVALVRELTADGEFVADEVLDAAADTMVVNGLLALSEARTAVTADPSKAAEWCLAAVPHRALAVTLASADID</sequence>
<name>A0ABY9VN24_9ACTN</name>
<organism evidence="1 2">
    <name type="scientific">Streptomyces durocortorensis</name>
    <dbReference type="NCBI Taxonomy" id="2811104"/>
    <lineage>
        <taxon>Bacteria</taxon>
        <taxon>Bacillati</taxon>
        <taxon>Actinomycetota</taxon>
        <taxon>Actinomycetes</taxon>
        <taxon>Kitasatosporales</taxon>
        <taxon>Streptomycetaceae</taxon>
        <taxon>Streptomyces</taxon>
    </lineage>
</organism>
<proteinExistence type="predicted"/>
<evidence type="ECO:0000313" key="1">
    <source>
        <dbReference type="EMBL" id="WNF25329.1"/>
    </source>
</evidence>
<gene>
    <name evidence="1" type="ORF">RI138_00115</name>
</gene>
<dbReference type="Proteomes" id="UP001303236">
    <property type="component" value="Chromosome"/>
</dbReference>
<dbReference type="EMBL" id="CP134500">
    <property type="protein sequence ID" value="WNF25329.1"/>
    <property type="molecule type" value="Genomic_DNA"/>
</dbReference>
<accession>A0ABY9VN24</accession>
<protein>
    <submittedName>
        <fullName evidence="1">Uncharacterized protein</fullName>
    </submittedName>
</protein>
<evidence type="ECO:0000313" key="2">
    <source>
        <dbReference type="Proteomes" id="UP001303236"/>
    </source>
</evidence>
<reference evidence="1 2" key="1">
    <citation type="submission" date="2023-09" db="EMBL/GenBank/DDBJ databases">
        <title>Genome completion map analysis of the actinomycetes C11-1.</title>
        <authorList>
            <person name="Qin P."/>
            <person name="Guan P."/>
        </authorList>
    </citation>
    <scope>NUCLEOTIDE SEQUENCE [LARGE SCALE GENOMIC DNA]</scope>
    <source>
        <strain evidence="1 2">C11-1</strain>
    </source>
</reference>